<evidence type="ECO:0000256" key="1">
    <source>
        <dbReference type="SAM" id="SignalP"/>
    </source>
</evidence>
<keyword evidence="3" id="KW-1185">Reference proteome</keyword>
<evidence type="ECO:0000313" key="4">
    <source>
        <dbReference type="RefSeq" id="XP_033578433.1"/>
    </source>
</evidence>
<name>A0A6A6YSI5_9PEZI</name>
<organism evidence="2">
    <name type="scientific">Mytilinidion resinicola</name>
    <dbReference type="NCBI Taxonomy" id="574789"/>
    <lineage>
        <taxon>Eukaryota</taxon>
        <taxon>Fungi</taxon>
        <taxon>Dikarya</taxon>
        <taxon>Ascomycota</taxon>
        <taxon>Pezizomycotina</taxon>
        <taxon>Dothideomycetes</taxon>
        <taxon>Pleosporomycetidae</taxon>
        <taxon>Mytilinidiales</taxon>
        <taxon>Mytilinidiaceae</taxon>
        <taxon>Mytilinidion</taxon>
    </lineage>
</organism>
<reference evidence="4" key="3">
    <citation type="submission" date="2025-04" db="UniProtKB">
        <authorList>
            <consortium name="RefSeq"/>
        </authorList>
    </citation>
    <scope>IDENTIFICATION</scope>
    <source>
        <strain evidence="4">CBS 304.34</strain>
    </source>
</reference>
<evidence type="ECO:0000313" key="2">
    <source>
        <dbReference type="EMBL" id="KAF2811469.1"/>
    </source>
</evidence>
<feature type="chain" id="PRO_5044629316" description="Secreted protein" evidence="1">
    <location>
        <begin position="18"/>
        <end position="83"/>
    </location>
</feature>
<dbReference type="RefSeq" id="XP_033578433.1">
    <property type="nucleotide sequence ID" value="XM_033713944.1"/>
</dbReference>
<evidence type="ECO:0008006" key="5">
    <source>
        <dbReference type="Google" id="ProtNLM"/>
    </source>
</evidence>
<dbReference type="AlphaFoldDB" id="A0A6A6YSI5"/>
<reference evidence="4" key="2">
    <citation type="submission" date="2020-04" db="EMBL/GenBank/DDBJ databases">
        <authorList>
            <consortium name="NCBI Genome Project"/>
        </authorList>
    </citation>
    <scope>NUCLEOTIDE SEQUENCE</scope>
    <source>
        <strain evidence="4">CBS 304.34</strain>
    </source>
</reference>
<sequence>MHLVAIVLNVGISTIQSIYCLALDTCSNNCNLCTNGFVRNNATSTWNCLSKNTVEKIEPNQWFLWADIASCTSLQPNDNVDDC</sequence>
<keyword evidence="1" id="KW-0732">Signal</keyword>
<dbReference type="EMBL" id="MU003698">
    <property type="protein sequence ID" value="KAF2811469.1"/>
    <property type="molecule type" value="Genomic_DNA"/>
</dbReference>
<feature type="signal peptide" evidence="1">
    <location>
        <begin position="1"/>
        <end position="17"/>
    </location>
</feature>
<evidence type="ECO:0000313" key="3">
    <source>
        <dbReference type="Proteomes" id="UP000504636"/>
    </source>
</evidence>
<proteinExistence type="predicted"/>
<dbReference type="Proteomes" id="UP000504636">
    <property type="component" value="Unplaced"/>
</dbReference>
<reference evidence="2 4" key="1">
    <citation type="journal article" date="2020" name="Stud. Mycol.">
        <title>101 Dothideomycetes genomes: a test case for predicting lifestyles and emergence of pathogens.</title>
        <authorList>
            <person name="Haridas S."/>
            <person name="Albert R."/>
            <person name="Binder M."/>
            <person name="Bloem J."/>
            <person name="Labutti K."/>
            <person name="Salamov A."/>
            <person name="Andreopoulos B."/>
            <person name="Baker S."/>
            <person name="Barry K."/>
            <person name="Bills G."/>
            <person name="Bluhm B."/>
            <person name="Cannon C."/>
            <person name="Castanera R."/>
            <person name="Culley D."/>
            <person name="Daum C."/>
            <person name="Ezra D."/>
            <person name="Gonzalez J."/>
            <person name="Henrissat B."/>
            <person name="Kuo A."/>
            <person name="Liang C."/>
            <person name="Lipzen A."/>
            <person name="Lutzoni F."/>
            <person name="Magnuson J."/>
            <person name="Mondo S."/>
            <person name="Nolan M."/>
            <person name="Ohm R."/>
            <person name="Pangilinan J."/>
            <person name="Park H.-J."/>
            <person name="Ramirez L."/>
            <person name="Alfaro M."/>
            <person name="Sun H."/>
            <person name="Tritt A."/>
            <person name="Yoshinaga Y."/>
            <person name="Zwiers L.-H."/>
            <person name="Turgeon B."/>
            <person name="Goodwin S."/>
            <person name="Spatafora J."/>
            <person name="Crous P."/>
            <person name="Grigoriev I."/>
        </authorList>
    </citation>
    <scope>NUCLEOTIDE SEQUENCE</scope>
    <source>
        <strain evidence="2 4">CBS 304.34</strain>
    </source>
</reference>
<accession>A0A6A6YSI5</accession>
<protein>
    <recommendedName>
        <fullName evidence="5">Secreted protein</fullName>
    </recommendedName>
</protein>
<dbReference type="GeneID" id="54454837"/>
<gene>
    <name evidence="2 4" type="ORF">BDZ99DRAFT_276009</name>
</gene>